<evidence type="ECO:0000256" key="1">
    <source>
        <dbReference type="SAM" id="Coils"/>
    </source>
</evidence>
<name>A0AAN8MP89_9PEZI</name>
<feature type="region of interest" description="Disordered" evidence="2">
    <location>
        <begin position="404"/>
        <end position="467"/>
    </location>
</feature>
<dbReference type="AlphaFoldDB" id="A0AAN8MP89"/>
<protein>
    <submittedName>
        <fullName evidence="3">Uncharacterized protein</fullName>
    </submittedName>
</protein>
<organism evidence="3 4">
    <name type="scientific">Orbilia javanica</name>
    <dbReference type="NCBI Taxonomy" id="47235"/>
    <lineage>
        <taxon>Eukaryota</taxon>
        <taxon>Fungi</taxon>
        <taxon>Dikarya</taxon>
        <taxon>Ascomycota</taxon>
        <taxon>Pezizomycotina</taxon>
        <taxon>Orbiliomycetes</taxon>
        <taxon>Orbiliales</taxon>
        <taxon>Orbiliaceae</taxon>
        <taxon>Orbilia</taxon>
    </lineage>
</organism>
<feature type="region of interest" description="Disordered" evidence="2">
    <location>
        <begin position="1"/>
        <end position="68"/>
    </location>
</feature>
<reference evidence="3 4" key="1">
    <citation type="submission" date="2019-10" db="EMBL/GenBank/DDBJ databases">
        <authorList>
            <person name="Palmer J.M."/>
        </authorList>
    </citation>
    <scope>NUCLEOTIDE SEQUENCE [LARGE SCALE GENOMIC DNA]</scope>
    <source>
        <strain evidence="3 4">TWF718</strain>
    </source>
</reference>
<evidence type="ECO:0000313" key="4">
    <source>
        <dbReference type="Proteomes" id="UP001313282"/>
    </source>
</evidence>
<feature type="region of interest" description="Disordered" evidence="2">
    <location>
        <begin position="479"/>
        <end position="514"/>
    </location>
</feature>
<accession>A0AAN8MP89</accession>
<feature type="compositionally biased region" description="Basic residues" evidence="2">
    <location>
        <begin position="158"/>
        <end position="174"/>
    </location>
</feature>
<gene>
    <name evidence="3" type="ORF">TWF718_009303</name>
</gene>
<feature type="compositionally biased region" description="Basic and acidic residues" evidence="2">
    <location>
        <begin position="660"/>
        <end position="672"/>
    </location>
</feature>
<dbReference type="Proteomes" id="UP001313282">
    <property type="component" value="Unassembled WGS sequence"/>
</dbReference>
<feature type="coiled-coil region" evidence="1">
    <location>
        <begin position="245"/>
        <end position="287"/>
    </location>
</feature>
<evidence type="ECO:0000313" key="3">
    <source>
        <dbReference type="EMBL" id="KAK6339915.1"/>
    </source>
</evidence>
<feature type="region of interest" description="Disordered" evidence="2">
    <location>
        <begin position="607"/>
        <end position="729"/>
    </location>
</feature>
<keyword evidence="1" id="KW-0175">Coiled coil</keyword>
<feature type="region of interest" description="Disordered" evidence="2">
    <location>
        <begin position="148"/>
        <end position="180"/>
    </location>
</feature>
<feature type="region of interest" description="Disordered" evidence="2">
    <location>
        <begin position="560"/>
        <end position="580"/>
    </location>
</feature>
<evidence type="ECO:0000256" key="2">
    <source>
        <dbReference type="SAM" id="MobiDB-lite"/>
    </source>
</evidence>
<dbReference type="EMBL" id="JAVHNR010000006">
    <property type="protein sequence ID" value="KAK6339915.1"/>
    <property type="molecule type" value="Genomic_DNA"/>
</dbReference>
<sequence>MPSSKWMEDPGLVHPPSSPSTSYCSTSPPPPDRKSTIPPHIASGSQIKKPEGSHHPRAPPTETTNGHYLFGGIVMPPCSCNDPSCAAGGKPPGYIIGELASQSGESTEGSQTPVVHLPGNVPPPIVMSDTGYPMGIAGPDGSPAWARPKTPTNEHGHEHGRHKNAHRSHHHNHPHAGFQTGPEYLVPMGTPVPNPYGPGVLFLPPKDPRIIPCRPAQDPGRYLNYNDFDAIQDDRYHHQGRHAAFEDLNTEYARMKMRAEQSERARLEEIERNQALWNARQKECEKKTWFKAMGVNREESEIDASNSAHQAAVYDDERVININVRQPCDNCQEPVTVETVHQRFSAHDGDRGIGINLDSPAPKPNKEFLCDKCKIAQAEEEKNTNLLRKLVQQVFTEADTIKKAKDAESNARIPSLYNKGAPRGNHPEPADSGPAPKESFLHHDKKKPTSFESMPEGEGPSNPYFYAHDSKHRRLHGRIKSPIPNLSDDENDGEYPIPKGIQAKKPKSGTKSGNHLSRSVLAALDEEHITHKDNIHIISSHDPNDEDEEEVIVIRRARRHNDKARGEGSRSHPTLVKSATENPEEALEAIARRLVNQLVLSPTKVDNFRGPRNLRKKGEGNNREMETDSDSSGHSAFVTKHQHSTSNVHQHHKHNRTGRVHREAYRHAMTSHEHRRHHHQDRFAENDNENHPRSQRRHRADPEDNPRGPSDNAPTGIFSNWGLFRKPTF</sequence>
<feature type="compositionally biased region" description="Basic and acidic residues" evidence="2">
    <location>
        <begin position="616"/>
        <end position="626"/>
    </location>
</feature>
<proteinExistence type="predicted"/>
<keyword evidence="4" id="KW-1185">Reference proteome</keyword>
<feature type="compositionally biased region" description="Basic residues" evidence="2">
    <location>
        <begin position="649"/>
        <end position="659"/>
    </location>
</feature>
<feature type="compositionally biased region" description="Basic and acidic residues" evidence="2">
    <location>
        <begin position="681"/>
        <end position="692"/>
    </location>
</feature>
<comment type="caution">
    <text evidence="3">The sequence shown here is derived from an EMBL/GenBank/DDBJ whole genome shotgun (WGS) entry which is preliminary data.</text>
</comment>